<feature type="region of interest" description="Disordered" evidence="2">
    <location>
        <begin position="45"/>
        <end position="64"/>
    </location>
</feature>
<dbReference type="EMBL" id="JALLAZ020001295">
    <property type="protein sequence ID" value="KAL3777360.1"/>
    <property type="molecule type" value="Genomic_DNA"/>
</dbReference>
<evidence type="ECO:0000313" key="3">
    <source>
        <dbReference type="EMBL" id="KAL3777360.1"/>
    </source>
</evidence>
<evidence type="ECO:0000256" key="1">
    <source>
        <dbReference type="PROSITE-ProRule" id="PRU00023"/>
    </source>
</evidence>
<gene>
    <name evidence="3" type="ORF">ACHAW5_002637</name>
</gene>
<reference evidence="3 4" key="1">
    <citation type="submission" date="2024-10" db="EMBL/GenBank/DDBJ databases">
        <title>Updated reference genomes for cyclostephanoid diatoms.</title>
        <authorList>
            <person name="Roberts W.R."/>
            <person name="Alverson A.J."/>
        </authorList>
    </citation>
    <scope>NUCLEOTIDE SEQUENCE [LARGE SCALE GENOMIC DNA]</scope>
    <source>
        <strain evidence="3 4">AJA276-08</strain>
    </source>
</reference>
<dbReference type="SUPFAM" id="SSF48403">
    <property type="entry name" value="Ankyrin repeat"/>
    <property type="match status" value="1"/>
</dbReference>
<evidence type="ECO:0000256" key="2">
    <source>
        <dbReference type="SAM" id="MobiDB-lite"/>
    </source>
</evidence>
<dbReference type="Gene3D" id="1.25.40.20">
    <property type="entry name" value="Ankyrin repeat-containing domain"/>
    <property type="match status" value="1"/>
</dbReference>
<feature type="compositionally biased region" description="Basic and acidic residues" evidence="2">
    <location>
        <begin position="49"/>
        <end position="59"/>
    </location>
</feature>
<dbReference type="AlphaFoldDB" id="A0ABD3NU82"/>
<dbReference type="Proteomes" id="UP001530315">
    <property type="component" value="Unassembled WGS sequence"/>
</dbReference>
<sequence>MTRVAAEREVEAARNEAVEGTSRRWGNEVPGRSIRREWRSSSVFAGDAAQERDPRERELVGGPSELLPPRSQLVEYYAQTVVGRTQVQSTRRRTSKRKSCRLSTKSSLQYYLERVLESPGGIAKVLHLVQAATDRDVDEVNASSWTPLVGAIFLLGKNTTAKGNSAESEERLLQLVLACHRRGISLNSGAWFGGDYHRPLTVAAYYGYSSAVRLLVELGALPDLRNGQGQNAFISAFQNPTSGRSNCLRLCDERTAGMLLELGVVTSDLGLWTRAPRGTLCYVTDCSLSSSAMSNALRNKNVDAVRFLRDAGGVITDFDYLSLRRRGRGKVRSVLLSMVVEVFSDSRETFTTSEVATNNGGIMKKSQLFQRVKSWDQRIDWSFPPTWKVGVALCQDCGLPPAIFRSHVVPYLDRDWFYAPALLAPRVQLDDKWYSGLV</sequence>
<dbReference type="InterPro" id="IPR036770">
    <property type="entry name" value="Ankyrin_rpt-contain_sf"/>
</dbReference>
<comment type="caution">
    <text evidence="3">The sequence shown here is derived from an EMBL/GenBank/DDBJ whole genome shotgun (WGS) entry which is preliminary data.</text>
</comment>
<protein>
    <submittedName>
        <fullName evidence="3">Uncharacterized protein</fullName>
    </submittedName>
</protein>
<accession>A0ABD3NU82</accession>
<feature type="repeat" description="ANK" evidence="1">
    <location>
        <begin position="195"/>
        <end position="227"/>
    </location>
</feature>
<keyword evidence="1" id="KW-0040">ANK repeat</keyword>
<organism evidence="3 4">
    <name type="scientific">Stephanodiscus triporus</name>
    <dbReference type="NCBI Taxonomy" id="2934178"/>
    <lineage>
        <taxon>Eukaryota</taxon>
        <taxon>Sar</taxon>
        <taxon>Stramenopiles</taxon>
        <taxon>Ochrophyta</taxon>
        <taxon>Bacillariophyta</taxon>
        <taxon>Coscinodiscophyceae</taxon>
        <taxon>Thalassiosirophycidae</taxon>
        <taxon>Stephanodiscales</taxon>
        <taxon>Stephanodiscaceae</taxon>
        <taxon>Stephanodiscus</taxon>
    </lineage>
</organism>
<evidence type="ECO:0000313" key="4">
    <source>
        <dbReference type="Proteomes" id="UP001530315"/>
    </source>
</evidence>
<dbReference type="InterPro" id="IPR002110">
    <property type="entry name" value="Ankyrin_rpt"/>
</dbReference>
<feature type="region of interest" description="Disordered" evidence="2">
    <location>
        <begin position="1"/>
        <end position="27"/>
    </location>
</feature>
<dbReference type="PROSITE" id="PS50088">
    <property type="entry name" value="ANK_REPEAT"/>
    <property type="match status" value="1"/>
</dbReference>
<name>A0ABD3NU82_9STRA</name>
<feature type="compositionally biased region" description="Basic and acidic residues" evidence="2">
    <location>
        <begin position="1"/>
        <end position="26"/>
    </location>
</feature>
<keyword evidence="4" id="KW-1185">Reference proteome</keyword>
<proteinExistence type="predicted"/>